<dbReference type="Proteomes" id="UP000815325">
    <property type="component" value="Unassembled WGS sequence"/>
</dbReference>
<dbReference type="SUPFAM" id="SSF52833">
    <property type="entry name" value="Thioredoxin-like"/>
    <property type="match status" value="1"/>
</dbReference>
<dbReference type="EMBL" id="MU069763">
    <property type="protein sequence ID" value="KAF5834326.1"/>
    <property type="molecule type" value="Genomic_DNA"/>
</dbReference>
<dbReference type="PANTHER" id="PTHR46115">
    <property type="entry name" value="THIOREDOXIN-LIKE PROTEIN 1"/>
    <property type="match status" value="1"/>
</dbReference>
<dbReference type="Gene3D" id="3.40.30.10">
    <property type="entry name" value="Glutaredoxin"/>
    <property type="match status" value="1"/>
</dbReference>
<reference evidence="3" key="1">
    <citation type="submission" date="2017-08" db="EMBL/GenBank/DDBJ databases">
        <authorList>
            <person name="Polle J.E."/>
            <person name="Barry K."/>
            <person name="Cushman J."/>
            <person name="Schmutz J."/>
            <person name="Tran D."/>
            <person name="Hathwaick L.T."/>
            <person name="Yim W.C."/>
            <person name="Jenkins J."/>
            <person name="Mckie-Krisberg Z.M."/>
            <person name="Prochnik S."/>
            <person name="Lindquist E."/>
            <person name="Dockter R.B."/>
            <person name="Adam C."/>
            <person name="Molina H."/>
            <person name="Bunkerborg J."/>
            <person name="Jin E."/>
            <person name="Buchheim M."/>
            <person name="Magnuson J."/>
        </authorList>
    </citation>
    <scope>NUCLEOTIDE SEQUENCE</scope>
    <source>
        <strain evidence="3">CCAP 19/18</strain>
    </source>
</reference>
<feature type="domain" description="Thioredoxin" evidence="2">
    <location>
        <begin position="63"/>
        <end position="194"/>
    </location>
</feature>
<dbReference type="PROSITE" id="PS51352">
    <property type="entry name" value="THIOREDOXIN_2"/>
    <property type="match status" value="1"/>
</dbReference>
<organism evidence="3 4">
    <name type="scientific">Dunaliella salina</name>
    <name type="common">Green alga</name>
    <name type="synonym">Protococcus salinus</name>
    <dbReference type="NCBI Taxonomy" id="3046"/>
    <lineage>
        <taxon>Eukaryota</taxon>
        <taxon>Viridiplantae</taxon>
        <taxon>Chlorophyta</taxon>
        <taxon>core chlorophytes</taxon>
        <taxon>Chlorophyceae</taxon>
        <taxon>CS clade</taxon>
        <taxon>Chlamydomonadales</taxon>
        <taxon>Dunaliellaceae</taxon>
        <taxon>Dunaliella</taxon>
    </lineage>
</organism>
<evidence type="ECO:0000256" key="1">
    <source>
        <dbReference type="ARBA" id="ARBA00023157"/>
    </source>
</evidence>
<dbReference type="InterPro" id="IPR013766">
    <property type="entry name" value="Thioredoxin_domain"/>
</dbReference>
<dbReference type="InterPro" id="IPR036249">
    <property type="entry name" value="Thioredoxin-like_sf"/>
</dbReference>
<evidence type="ECO:0000313" key="3">
    <source>
        <dbReference type="EMBL" id="KAF5834326.1"/>
    </source>
</evidence>
<accession>A0ABQ7GI83</accession>
<dbReference type="PROSITE" id="PS00194">
    <property type="entry name" value="THIOREDOXIN_1"/>
    <property type="match status" value="1"/>
</dbReference>
<dbReference type="InterPro" id="IPR017937">
    <property type="entry name" value="Thioredoxin_CS"/>
</dbReference>
<keyword evidence="1" id="KW-1015">Disulfide bond</keyword>
<sequence length="196" mass="21366">MQALCSRHCCPSPAFSLHSSPASPLLLAAPRRDVSISSPQGLVECQLAATPSCVSSRASSLASTRGISAPRVACQASPQSTGAQTQTQSLEELNQDNFYRYLEAQGDALTVVDFYTDWCGPCQVMLPELYKLQDEMPNIRIVKFNCNKQNKDLGKALNIRVAPTFHLYRNSQKVGEMTGAKIDKLRSLIESALGDD</sequence>
<dbReference type="CDD" id="cd02947">
    <property type="entry name" value="TRX_family"/>
    <property type="match status" value="1"/>
</dbReference>
<proteinExistence type="predicted"/>
<protein>
    <submittedName>
        <fullName evidence="3">Thioredoxin-like protein</fullName>
    </submittedName>
</protein>
<evidence type="ECO:0000259" key="2">
    <source>
        <dbReference type="PROSITE" id="PS51352"/>
    </source>
</evidence>
<dbReference type="Pfam" id="PF00085">
    <property type="entry name" value="Thioredoxin"/>
    <property type="match status" value="1"/>
</dbReference>
<gene>
    <name evidence="3" type="ORF">DUNSADRAFT_9027</name>
</gene>
<evidence type="ECO:0000313" key="4">
    <source>
        <dbReference type="Proteomes" id="UP000815325"/>
    </source>
</evidence>
<keyword evidence="4" id="KW-1185">Reference proteome</keyword>
<name>A0ABQ7GI83_DUNSA</name>
<comment type="caution">
    <text evidence="3">The sequence shown here is derived from an EMBL/GenBank/DDBJ whole genome shotgun (WGS) entry which is preliminary data.</text>
</comment>